<sequence>MTNPAQFQTLFNANTALLRQARLSQSSPTLHGVPSSPSHLELRASSFSPKARSRSATGGASMSPHVKAGSPRSTSPAPRSPRQHADRTNYNESAISSHLNPSSPLNLYVANSASVRRINDLNAQRMAARKRKMAKHKTEYKEPIVFLPPSDGLTQKTPHIKKRIQKPDFVNMSTSLNMQLRLNT</sequence>
<proteinExistence type="predicted"/>
<evidence type="ECO:0000313" key="2">
    <source>
        <dbReference type="EMBL" id="CAD9077567.1"/>
    </source>
</evidence>
<reference evidence="2" key="1">
    <citation type="submission" date="2021-01" db="EMBL/GenBank/DDBJ databases">
        <authorList>
            <person name="Corre E."/>
            <person name="Pelletier E."/>
            <person name="Niang G."/>
            <person name="Scheremetjew M."/>
            <person name="Finn R."/>
            <person name="Kale V."/>
            <person name="Holt S."/>
            <person name="Cochrane G."/>
            <person name="Meng A."/>
            <person name="Brown T."/>
            <person name="Cohen L."/>
        </authorList>
    </citation>
    <scope>NUCLEOTIDE SEQUENCE</scope>
    <source>
        <strain evidence="2">WS</strain>
    </source>
</reference>
<accession>A0A7S1PF90</accession>
<evidence type="ECO:0000256" key="1">
    <source>
        <dbReference type="SAM" id="MobiDB-lite"/>
    </source>
</evidence>
<dbReference type="AlphaFoldDB" id="A0A7S1PF90"/>
<name>A0A7S1PF90_9EUKA</name>
<gene>
    <name evidence="2" type="ORF">PCOS0759_LOCUS799</name>
</gene>
<feature type="region of interest" description="Disordered" evidence="1">
    <location>
        <begin position="24"/>
        <end position="85"/>
    </location>
</feature>
<dbReference type="EMBL" id="HBGD01001003">
    <property type="protein sequence ID" value="CAD9077567.1"/>
    <property type="molecule type" value="Transcribed_RNA"/>
</dbReference>
<organism evidence="2">
    <name type="scientific">Percolomonas cosmopolitus</name>
    <dbReference type="NCBI Taxonomy" id="63605"/>
    <lineage>
        <taxon>Eukaryota</taxon>
        <taxon>Discoba</taxon>
        <taxon>Heterolobosea</taxon>
        <taxon>Tetramitia</taxon>
        <taxon>Eutetramitia</taxon>
        <taxon>Percolomonadidae</taxon>
        <taxon>Percolomonas</taxon>
    </lineage>
</organism>
<protein>
    <submittedName>
        <fullName evidence="2">Uncharacterized protein</fullName>
    </submittedName>
</protein>